<evidence type="ECO:0000259" key="1">
    <source>
        <dbReference type="SMART" id="SM00148"/>
    </source>
</evidence>
<dbReference type="InterPro" id="IPR051057">
    <property type="entry name" value="PI-PLC_domain"/>
</dbReference>
<dbReference type="Proteomes" id="UP001558652">
    <property type="component" value="Unassembled WGS sequence"/>
</dbReference>
<dbReference type="PANTHER" id="PTHR13593">
    <property type="match status" value="1"/>
</dbReference>
<feature type="domain" description="Phosphatidylinositol-specific phospholipase C X" evidence="1">
    <location>
        <begin position="7"/>
        <end position="162"/>
    </location>
</feature>
<protein>
    <recommendedName>
        <fullName evidence="1">Phosphatidylinositol-specific phospholipase C X domain-containing protein</fullName>
    </recommendedName>
</protein>
<dbReference type="AlphaFoldDB" id="A0ABD0YKQ8"/>
<reference evidence="2 3" key="1">
    <citation type="submission" date="2024-07" db="EMBL/GenBank/DDBJ databases">
        <title>Chromosome-level genome assembly of the water stick insect Ranatra chinensis (Heteroptera: Nepidae).</title>
        <authorList>
            <person name="Liu X."/>
        </authorList>
    </citation>
    <scope>NUCLEOTIDE SEQUENCE [LARGE SCALE GENOMIC DNA]</scope>
    <source>
        <strain evidence="2">Cailab_2021Rc</strain>
        <tissue evidence="2">Muscle</tissue>
    </source>
</reference>
<name>A0ABD0YKQ8_9HEMI</name>
<dbReference type="Gene3D" id="3.20.20.190">
    <property type="entry name" value="Phosphatidylinositol (PI) phosphodiesterase"/>
    <property type="match status" value="1"/>
</dbReference>
<comment type="caution">
    <text evidence="2">The sequence shown here is derived from an EMBL/GenBank/DDBJ whole genome shotgun (WGS) entry which is preliminary data.</text>
</comment>
<proteinExistence type="predicted"/>
<sequence>MHDIKEHIKGLTLAQTFIPGTHNSGSYILSNTGYKETLASKYIYTQDETVLNQLLHGGRYLDLRVGRYSRGQEWWLNHDIFSVHPLSDILHQIKQFVNATKEIVILDFHGFPVGKQSIYLKPYLVPHLTNERNDRNGGVISIPQVSLGQLWASDRRIVLSYNNAAISKEFNFYPPIMQKWGDKDTLPQLESYLESIMPRFCRNHDAEGRVWAAMAQLTPRALGVLLDEYGGLRRMAQVVNRQLDGWLRNRAWSPNVVAVDFLRSTAVVPLAVAANLARARAPAGNNCSYPSNPARL</sequence>
<evidence type="ECO:0000313" key="3">
    <source>
        <dbReference type="Proteomes" id="UP001558652"/>
    </source>
</evidence>
<dbReference type="PANTHER" id="PTHR13593:SF103">
    <property type="entry name" value="RE10370P"/>
    <property type="match status" value="1"/>
</dbReference>
<gene>
    <name evidence="2" type="ORF">AAG570_011477</name>
</gene>
<dbReference type="InterPro" id="IPR017946">
    <property type="entry name" value="PLC-like_Pdiesterase_TIM-brl"/>
</dbReference>
<dbReference type="SUPFAM" id="SSF51695">
    <property type="entry name" value="PLC-like phosphodiesterases"/>
    <property type="match status" value="1"/>
</dbReference>
<dbReference type="InterPro" id="IPR000909">
    <property type="entry name" value="PLipase_C_PInositol-sp_X_dom"/>
</dbReference>
<dbReference type="SMART" id="SM00148">
    <property type="entry name" value="PLCXc"/>
    <property type="match status" value="1"/>
</dbReference>
<dbReference type="EMBL" id="JBFDAA010000006">
    <property type="protein sequence ID" value="KAL1131866.1"/>
    <property type="molecule type" value="Genomic_DNA"/>
</dbReference>
<evidence type="ECO:0000313" key="2">
    <source>
        <dbReference type="EMBL" id="KAL1131866.1"/>
    </source>
</evidence>
<dbReference type="PROSITE" id="PS50007">
    <property type="entry name" value="PIPLC_X_DOMAIN"/>
    <property type="match status" value="1"/>
</dbReference>
<keyword evidence="3" id="KW-1185">Reference proteome</keyword>
<accession>A0ABD0YKQ8</accession>
<organism evidence="2 3">
    <name type="scientific">Ranatra chinensis</name>
    <dbReference type="NCBI Taxonomy" id="642074"/>
    <lineage>
        <taxon>Eukaryota</taxon>
        <taxon>Metazoa</taxon>
        <taxon>Ecdysozoa</taxon>
        <taxon>Arthropoda</taxon>
        <taxon>Hexapoda</taxon>
        <taxon>Insecta</taxon>
        <taxon>Pterygota</taxon>
        <taxon>Neoptera</taxon>
        <taxon>Paraneoptera</taxon>
        <taxon>Hemiptera</taxon>
        <taxon>Heteroptera</taxon>
        <taxon>Panheteroptera</taxon>
        <taxon>Nepomorpha</taxon>
        <taxon>Nepidae</taxon>
        <taxon>Ranatrinae</taxon>
        <taxon>Ranatra</taxon>
    </lineage>
</organism>